<dbReference type="RefSeq" id="WP_284269083.1">
    <property type="nucleotide sequence ID" value="NZ_BSOW01000016.1"/>
</dbReference>
<comment type="caution">
    <text evidence="1">The sequence shown here is derived from an EMBL/GenBank/DDBJ whole genome shotgun (WGS) entry which is preliminary data.</text>
</comment>
<gene>
    <name evidence="1" type="ORF">GCM10007857_46720</name>
</gene>
<sequence>MSCQHDCERPPVFPRVIDNRAGLDSIDYRIGSYADMLTEMLGRINAAPELARFTHRKPDDPAIALLESAAIVGDILSFYQQLYANEAFLRTAQWRDSVADLVKLLGYRLAPGLGGHARFALLATGAAPVAVPQGFGFKAQLDGAPKPASFESSAAIVAYPGLSAFQLYRPRYTPSVVNGIDTFVVSGAADTLSLKAGDKLMVGAARSDDDSLDHSQIVVVDKSWTSFGLRYVKTKGVITCLDTAPSGFVALLPQFGSAERTITNAGELRAYKIAQSYRHFGHAAPALQMTVDADGHPQAQSVDYGRSLTGTTTSSVDPELAALEMPLDSDAASITAGTTLLTEAPFIFFSSLSARGAAFSSASRVVARSIVAAAHRSLAWGGQTGGSIVLTLDNTLAIREGRATAIRADIRNIAFHQVDGEAFALVAAPQPTGAAHGRELYFYGSDADAAVLDGRTVLIAGPGETLAETQASLLGDGPSAGFHRVNLDMAVNYADFSYDAPTVTVYGNLVAATEGKTGDQITLGDGDVRQTFQTFALPKPPLTYLLAPTSDPPQAPELSVYVGGRRWTRVDSFFTSSPRDQVYVVREDAGGNSFVQFGDGKTGARLPSGRGNVTAIFRTGSGSDGPLKAGAKPQADRLAGIDKALMPEPVTGGAAPEDGDSARIAAPGRMQSLARMVSLADIEAEAQAIAGVLKATAVWDISTGLPCVTVTILTQSRSAADANAVAETLRALDQARGAARYPLRVVAGKRLRVHMAATVGYDASYLEDDVGAGIVAALGAAAADGSASANGLFSWQQRRFGEGAHGSQIVGAIQNAPGVRWVELTSVRVGLDHLLLTQFHRIRLPSAEWRAIRCPTDSMLALDEADLVLGLSAANVSEA</sequence>
<reference evidence="2" key="1">
    <citation type="journal article" date="2019" name="Int. J. Syst. Evol. Microbiol.">
        <title>The Global Catalogue of Microorganisms (GCM) 10K type strain sequencing project: providing services to taxonomists for standard genome sequencing and annotation.</title>
        <authorList>
            <consortium name="The Broad Institute Genomics Platform"/>
            <consortium name="The Broad Institute Genome Sequencing Center for Infectious Disease"/>
            <person name="Wu L."/>
            <person name="Ma J."/>
        </authorList>
    </citation>
    <scope>NUCLEOTIDE SEQUENCE [LARGE SCALE GENOMIC DNA]</scope>
    <source>
        <strain evidence="2">NBRC 102520</strain>
    </source>
</reference>
<evidence type="ECO:0000313" key="2">
    <source>
        <dbReference type="Proteomes" id="UP001156905"/>
    </source>
</evidence>
<proteinExistence type="predicted"/>
<protein>
    <submittedName>
        <fullName evidence="1">Baseplate assembly protein</fullName>
    </submittedName>
</protein>
<accession>A0ABQ6B2P7</accession>
<organism evidence="1 2">
    <name type="scientific">Bradyrhizobium iriomotense</name>
    <dbReference type="NCBI Taxonomy" id="441950"/>
    <lineage>
        <taxon>Bacteria</taxon>
        <taxon>Pseudomonadati</taxon>
        <taxon>Pseudomonadota</taxon>
        <taxon>Alphaproteobacteria</taxon>
        <taxon>Hyphomicrobiales</taxon>
        <taxon>Nitrobacteraceae</taxon>
        <taxon>Bradyrhizobium</taxon>
    </lineage>
</organism>
<keyword evidence="2" id="KW-1185">Reference proteome</keyword>
<dbReference type="Proteomes" id="UP001156905">
    <property type="component" value="Unassembled WGS sequence"/>
</dbReference>
<dbReference type="EMBL" id="BSOW01000016">
    <property type="protein sequence ID" value="GLR87960.1"/>
    <property type="molecule type" value="Genomic_DNA"/>
</dbReference>
<name>A0ABQ6B2P7_9BRAD</name>
<evidence type="ECO:0000313" key="1">
    <source>
        <dbReference type="EMBL" id="GLR87960.1"/>
    </source>
</evidence>